<dbReference type="InterPro" id="IPR016195">
    <property type="entry name" value="Pol/histidinol_Pase-like"/>
</dbReference>
<name>A0A1F7RK38_9BACT</name>
<dbReference type="Proteomes" id="UP000178526">
    <property type="component" value="Unassembled WGS sequence"/>
</dbReference>
<evidence type="ECO:0000313" key="2">
    <source>
        <dbReference type="EMBL" id="OGL41801.1"/>
    </source>
</evidence>
<organism evidence="2 3">
    <name type="scientific">Candidatus Schekmanbacteria bacterium GWA2_38_11</name>
    <dbReference type="NCBI Taxonomy" id="1817876"/>
    <lineage>
        <taxon>Bacteria</taxon>
        <taxon>Candidatus Schekmaniibacteriota</taxon>
    </lineage>
</organism>
<dbReference type="Gene3D" id="3.20.20.140">
    <property type="entry name" value="Metal-dependent hydrolases"/>
    <property type="match status" value="1"/>
</dbReference>
<dbReference type="InterPro" id="IPR004013">
    <property type="entry name" value="PHP_dom"/>
</dbReference>
<comment type="caution">
    <text evidence="2">The sequence shown here is derived from an EMBL/GenBank/DDBJ whole genome shotgun (WGS) entry which is preliminary data.</text>
</comment>
<dbReference type="PANTHER" id="PTHR36928:SF1">
    <property type="entry name" value="PHOSPHATASE YCDX-RELATED"/>
    <property type="match status" value="1"/>
</dbReference>
<gene>
    <name evidence="2" type="ORF">A2042_02945</name>
</gene>
<proteinExistence type="predicted"/>
<dbReference type="GO" id="GO:0005829">
    <property type="term" value="C:cytosol"/>
    <property type="evidence" value="ECO:0007669"/>
    <property type="project" value="TreeGrafter"/>
</dbReference>
<dbReference type="Pfam" id="PF02811">
    <property type="entry name" value="PHP"/>
    <property type="match status" value="1"/>
</dbReference>
<evidence type="ECO:0000313" key="3">
    <source>
        <dbReference type="Proteomes" id="UP000178526"/>
    </source>
</evidence>
<dbReference type="SMART" id="SM00481">
    <property type="entry name" value="POLIIIAc"/>
    <property type="match status" value="1"/>
</dbReference>
<dbReference type="GO" id="GO:0008270">
    <property type="term" value="F:zinc ion binding"/>
    <property type="evidence" value="ECO:0007669"/>
    <property type="project" value="TreeGrafter"/>
</dbReference>
<dbReference type="NCBIfam" id="NF004981">
    <property type="entry name" value="PRK06361.1"/>
    <property type="match status" value="1"/>
</dbReference>
<sequence length="216" mass="23832">MIDLHTHSLFSDGELIPSELVRRAIFTGYTAIAITDHGDLSNIEFIIPKLVKVSEELNRFWKIKTIPGIELTHVPPESIKDLTRKSRELGAKIVVVHGETIVEPVPEGTNFAAINSGIDILAHPGLISEEEVVLAKEKSVFLEITTRRGHSLSNGRVAKLALEKGAQLVLNTDAHSPFDLVEREYAEKVLLSAGIPENLLAKVFENSQKLIKKVGY</sequence>
<dbReference type="InterPro" id="IPR050243">
    <property type="entry name" value="PHP_phosphatase"/>
</dbReference>
<feature type="domain" description="Polymerase/histidinol phosphatase N-terminal" evidence="1">
    <location>
        <begin position="2"/>
        <end position="75"/>
    </location>
</feature>
<reference evidence="2 3" key="1">
    <citation type="journal article" date="2016" name="Nat. Commun.">
        <title>Thousands of microbial genomes shed light on interconnected biogeochemical processes in an aquifer system.</title>
        <authorList>
            <person name="Anantharaman K."/>
            <person name="Brown C.T."/>
            <person name="Hug L.A."/>
            <person name="Sharon I."/>
            <person name="Castelle C.J."/>
            <person name="Probst A.J."/>
            <person name="Thomas B.C."/>
            <person name="Singh A."/>
            <person name="Wilkins M.J."/>
            <person name="Karaoz U."/>
            <person name="Brodie E.L."/>
            <person name="Williams K.H."/>
            <person name="Hubbard S.S."/>
            <person name="Banfield J.F."/>
        </authorList>
    </citation>
    <scope>NUCLEOTIDE SEQUENCE [LARGE SCALE GENOMIC DNA]</scope>
</reference>
<protein>
    <submittedName>
        <fullName evidence="2">PHP domain-containing protein</fullName>
    </submittedName>
</protein>
<dbReference type="GO" id="GO:0042578">
    <property type="term" value="F:phosphoric ester hydrolase activity"/>
    <property type="evidence" value="ECO:0007669"/>
    <property type="project" value="TreeGrafter"/>
</dbReference>
<dbReference type="InterPro" id="IPR003141">
    <property type="entry name" value="Pol/His_phosphatase_N"/>
</dbReference>
<accession>A0A1F7RK38</accession>
<dbReference type="CDD" id="cd07432">
    <property type="entry name" value="PHP_HisPPase"/>
    <property type="match status" value="1"/>
</dbReference>
<evidence type="ECO:0000259" key="1">
    <source>
        <dbReference type="SMART" id="SM00481"/>
    </source>
</evidence>
<dbReference type="SUPFAM" id="SSF89550">
    <property type="entry name" value="PHP domain-like"/>
    <property type="match status" value="1"/>
</dbReference>
<dbReference type="AlphaFoldDB" id="A0A1F7RK38"/>
<dbReference type="EMBL" id="MGDB01000063">
    <property type="protein sequence ID" value="OGL41801.1"/>
    <property type="molecule type" value="Genomic_DNA"/>
</dbReference>
<dbReference type="PANTHER" id="PTHR36928">
    <property type="entry name" value="PHOSPHATASE YCDX-RELATED"/>
    <property type="match status" value="1"/>
</dbReference>